<accession>A0A151I318</accession>
<sequence>MHRGNLHTRSSGISSMVTSSSRTSSHFIFSISSFSFFDAIVTRLRGDSGGDYSPPLALYLDSQRNLFERFKSRKEFCSTIRQTSKGTNQSYSLRGIETVSFKLSILSVTLNMW</sequence>
<evidence type="ECO:0000313" key="2">
    <source>
        <dbReference type="Proteomes" id="UP000078540"/>
    </source>
</evidence>
<dbReference type="AlphaFoldDB" id="A0A151I318"/>
<protein>
    <submittedName>
        <fullName evidence="1">Uncharacterized protein</fullName>
    </submittedName>
</protein>
<gene>
    <name evidence="1" type="ORF">ALC53_06770</name>
</gene>
<dbReference type="Proteomes" id="UP000078540">
    <property type="component" value="Unassembled WGS sequence"/>
</dbReference>
<organism evidence="1 2">
    <name type="scientific">Atta colombica</name>
    <dbReference type="NCBI Taxonomy" id="520822"/>
    <lineage>
        <taxon>Eukaryota</taxon>
        <taxon>Metazoa</taxon>
        <taxon>Ecdysozoa</taxon>
        <taxon>Arthropoda</taxon>
        <taxon>Hexapoda</taxon>
        <taxon>Insecta</taxon>
        <taxon>Pterygota</taxon>
        <taxon>Neoptera</taxon>
        <taxon>Endopterygota</taxon>
        <taxon>Hymenoptera</taxon>
        <taxon>Apocrita</taxon>
        <taxon>Aculeata</taxon>
        <taxon>Formicoidea</taxon>
        <taxon>Formicidae</taxon>
        <taxon>Myrmicinae</taxon>
        <taxon>Atta</taxon>
    </lineage>
</organism>
<name>A0A151I318_9HYME</name>
<reference evidence="1 2" key="1">
    <citation type="submission" date="2015-09" db="EMBL/GenBank/DDBJ databases">
        <title>Atta colombica WGS genome.</title>
        <authorList>
            <person name="Nygaard S."/>
            <person name="Hu H."/>
            <person name="Boomsma J."/>
            <person name="Zhang G."/>
        </authorList>
    </citation>
    <scope>NUCLEOTIDE SEQUENCE [LARGE SCALE GENOMIC DNA]</scope>
    <source>
        <strain evidence="1">Treedump-2</strain>
        <tissue evidence="1">Whole body</tissue>
    </source>
</reference>
<keyword evidence="2" id="KW-1185">Reference proteome</keyword>
<evidence type="ECO:0000313" key="1">
    <source>
        <dbReference type="EMBL" id="KYM82765.1"/>
    </source>
</evidence>
<proteinExistence type="predicted"/>
<dbReference type="EMBL" id="KQ976508">
    <property type="protein sequence ID" value="KYM82765.1"/>
    <property type="molecule type" value="Genomic_DNA"/>
</dbReference>